<dbReference type="OrthoDB" id="7423492at2"/>
<evidence type="ECO:0000256" key="1">
    <source>
        <dbReference type="SAM" id="MobiDB-lite"/>
    </source>
</evidence>
<dbReference type="eggNOG" id="COG5375">
    <property type="taxonomic scope" value="Bacteria"/>
</dbReference>
<dbReference type="Gene3D" id="2.60.450.10">
    <property type="entry name" value="Lipopolysaccharide (LPS) transport protein A like domain"/>
    <property type="match status" value="1"/>
</dbReference>
<name>F1ZCA5_9SPHN</name>
<dbReference type="InterPro" id="IPR010664">
    <property type="entry name" value="LipoPS_assembly_LptC-rel"/>
</dbReference>
<organism evidence="3 4">
    <name type="scientific">Novosphingobium nitrogenifigens DSM 19370</name>
    <dbReference type="NCBI Taxonomy" id="983920"/>
    <lineage>
        <taxon>Bacteria</taxon>
        <taxon>Pseudomonadati</taxon>
        <taxon>Pseudomonadota</taxon>
        <taxon>Alphaproteobacteria</taxon>
        <taxon>Sphingomonadales</taxon>
        <taxon>Sphingomonadaceae</taxon>
        <taxon>Novosphingobium</taxon>
    </lineage>
</organism>
<dbReference type="AlphaFoldDB" id="F1ZCA5"/>
<accession>F1ZCA5</accession>
<reference evidence="3 4" key="1">
    <citation type="journal article" date="2012" name="J. Bacteriol.">
        <title>Draft Genome Sequence of Novosphingobium nitrogenifigens Y88T.</title>
        <authorList>
            <person name="Strabala T.J."/>
            <person name="Macdonald L."/>
            <person name="Liu V."/>
            <person name="Smit A.M."/>
        </authorList>
    </citation>
    <scope>NUCLEOTIDE SEQUENCE [LARGE SCALE GENOMIC DNA]</scope>
    <source>
        <strain evidence="3 4">DSM 19370</strain>
    </source>
</reference>
<gene>
    <name evidence="3" type="ORF">Y88_3013</name>
</gene>
<dbReference type="HOGENOM" id="CLU_1282545_0_0_5"/>
<feature type="compositionally biased region" description="Polar residues" evidence="1">
    <location>
        <begin position="220"/>
        <end position="230"/>
    </location>
</feature>
<dbReference type="Pfam" id="PF06835">
    <property type="entry name" value="LptC"/>
    <property type="match status" value="1"/>
</dbReference>
<keyword evidence="4" id="KW-1185">Reference proteome</keyword>
<feature type="region of interest" description="Disordered" evidence="1">
    <location>
        <begin position="211"/>
        <end position="230"/>
    </location>
</feature>
<feature type="transmembrane region" description="Helical" evidence="2">
    <location>
        <begin position="28"/>
        <end position="49"/>
    </location>
</feature>
<evidence type="ECO:0000313" key="3">
    <source>
        <dbReference type="EMBL" id="EGD57687.1"/>
    </source>
</evidence>
<dbReference type="EMBL" id="AEWJ01000054">
    <property type="protein sequence ID" value="EGD57687.1"/>
    <property type="molecule type" value="Genomic_DNA"/>
</dbReference>
<sequence>MTSLAERMRSRRQVKAAPGGSHDRMVRFLAVTLPGMIGALLAVMLISPLTPRGEISFLLDRTKVAIVEDRMRVLGAMYRGEDDHGRTFSITAGSAVQHTARENLVQMRDITARVLLDDGPAILTTDAGTYDFGQQDIFVPGALNLQTSDGYRMMTKGATIDLDHRRLVSTQPVEGRIPTGTFNADRITADLGTRIVTLDGHAHLRMVPGRMNMPGHASGAGSNTQQVQKP</sequence>
<keyword evidence="2" id="KW-1133">Transmembrane helix</keyword>
<comment type="caution">
    <text evidence="3">The sequence shown here is derived from an EMBL/GenBank/DDBJ whole genome shotgun (WGS) entry which is preliminary data.</text>
</comment>
<evidence type="ECO:0008006" key="5">
    <source>
        <dbReference type="Google" id="ProtNLM"/>
    </source>
</evidence>
<dbReference type="RefSeq" id="WP_008071034.1">
    <property type="nucleotide sequence ID" value="NZ_AQWK01000008.1"/>
</dbReference>
<dbReference type="STRING" id="983920.Y88_3013"/>
<keyword evidence="2" id="KW-0812">Transmembrane</keyword>
<protein>
    <recommendedName>
        <fullName evidence="5">LPS export ABC transporter periplasmic protein LptC</fullName>
    </recommendedName>
</protein>
<dbReference type="InParanoid" id="F1ZCA5"/>
<keyword evidence="2" id="KW-0472">Membrane</keyword>
<proteinExistence type="predicted"/>
<evidence type="ECO:0000256" key="2">
    <source>
        <dbReference type="SAM" id="Phobius"/>
    </source>
</evidence>
<dbReference type="Proteomes" id="UP000004728">
    <property type="component" value="Unassembled WGS sequence"/>
</dbReference>
<evidence type="ECO:0000313" key="4">
    <source>
        <dbReference type="Proteomes" id="UP000004728"/>
    </source>
</evidence>